<protein>
    <submittedName>
        <fullName evidence="5">ABC transporter substrate-binding protein</fullName>
    </submittedName>
</protein>
<keyword evidence="6" id="KW-1185">Reference proteome</keyword>
<name>G7UTK2_PSEUP</name>
<evidence type="ECO:0000313" key="5">
    <source>
        <dbReference type="EMBL" id="AER54903.1"/>
    </source>
</evidence>
<proteinExistence type="inferred from homology"/>
<dbReference type="GO" id="GO:0042597">
    <property type="term" value="C:periplasmic space"/>
    <property type="evidence" value="ECO:0007669"/>
    <property type="project" value="UniProtKB-SubCell"/>
</dbReference>
<dbReference type="RefSeq" id="WP_014159081.1">
    <property type="nucleotide sequence ID" value="NC_016147.2"/>
</dbReference>
<dbReference type="PROSITE" id="PS51257">
    <property type="entry name" value="PROKAR_LIPOPROTEIN"/>
    <property type="match status" value="1"/>
</dbReference>
<dbReference type="HOGENOM" id="CLU_028871_3_2_6"/>
<dbReference type="AlphaFoldDB" id="G7UTK2"/>
<sequence>MKSFSPFVTVARGWALVLIVCMLGLSACGPDKPSQSSDKAASRASFRVAWSIYVGWMPWGYAQDAGIVDKWAGKYGIDLKLVQINDYVESVNQYTAGKFDGVTAASMDALTIPAAGGVDTTALIIGDYSNGNDGVVLKGKSSLADIKGQRVNLPELSVSHYLLARALQSAGLSERDVTVVNTSDADIVAAYQAQGTTAVSTWNPQLAAILASPDAKLVFDSSKIPGEILDLLVVNTETLKQHPELGKALTGIWYETAALLVADSPQGKAAREAMARMSGTDLDGYQAQLRSTYLLDTPQKALAFMRDPALKESIDRVRTFSFDHGLFGADAKDKDFVGIALGDGSTLGDPANIKLRFDPQYVELAADGKL</sequence>
<dbReference type="PANTHER" id="PTHR30024">
    <property type="entry name" value="ALIPHATIC SULFONATES-BINDING PROTEIN-RELATED"/>
    <property type="match status" value="1"/>
</dbReference>
<dbReference type="Gene3D" id="3.40.190.10">
    <property type="entry name" value="Periplasmic binding protein-like II"/>
    <property type="match status" value="1"/>
</dbReference>
<dbReference type="PANTHER" id="PTHR30024:SF47">
    <property type="entry name" value="TAURINE-BINDING PERIPLASMIC PROTEIN"/>
    <property type="match status" value="1"/>
</dbReference>
<dbReference type="SUPFAM" id="SSF53850">
    <property type="entry name" value="Periplasmic binding protein-like II"/>
    <property type="match status" value="1"/>
</dbReference>
<gene>
    <name evidence="5" type="ordered locus">DSC_01250</name>
</gene>
<dbReference type="STRING" id="1045855.DSC_01250"/>
<comment type="subcellular location">
    <subcellularLocation>
        <location evidence="1">Periplasm</location>
    </subcellularLocation>
</comment>
<evidence type="ECO:0000256" key="1">
    <source>
        <dbReference type="ARBA" id="ARBA00004418"/>
    </source>
</evidence>
<dbReference type="InterPro" id="IPR015168">
    <property type="entry name" value="SsuA/THI5"/>
</dbReference>
<organism evidence="5 6">
    <name type="scientific">Pseudoxanthomonas spadix (strain BD-a59)</name>
    <dbReference type="NCBI Taxonomy" id="1045855"/>
    <lineage>
        <taxon>Bacteria</taxon>
        <taxon>Pseudomonadati</taxon>
        <taxon>Pseudomonadota</taxon>
        <taxon>Gammaproteobacteria</taxon>
        <taxon>Lysobacterales</taxon>
        <taxon>Lysobacteraceae</taxon>
        <taxon>Pseudoxanthomonas</taxon>
    </lineage>
</organism>
<evidence type="ECO:0000256" key="3">
    <source>
        <dbReference type="ARBA" id="ARBA00022729"/>
    </source>
</evidence>
<keyword evidence="3" id="KW-0732">Signal</keyword>
<dbReference type="Pfam" id="PF09084">
    <property type="entry name" value="NMT1"/>
    <property type="match status" value="1"/>
</dbReference>
<dbReference type="InterPro" id="IPR017793">
    <property type="entry name" value="ABC_transptr_urea-assoc_sub-bd"/>
</dbReference>
<dbReference type="NCBIfam" id="TIGR03427">
    <property type="entry name" value="ABC_peri_uca"/>
    <property type="match status" value="1"/>
</dbReference>
<reference evidence="5 6" key="1">
    <citation type="journal article" date="2012" name="J. Bacteriol.">
        <title>Complete Genome Sequence of the BTEX-Degrading Bacterium Pseudoxanthomonas spadix BD-a59.</title>
        <authorList>
            <person name="Lee S.H."/>
            <person name="Jin H.M."/>
            <person name="Lee H.J."/>
            <person name="Kim J.M."/>
            <person name="Jeon C.O."/>
        </authorList>
    </citation>
    <scope>NUCLEOTIDE SEQUENCE [LARGE SCALE GENOMIC DNA]</scope>
    <source>
        <strain evidence="5 6">BD-a59</strain>
    </source>
</reference>
<feature type="domain" description="SsuA/THI5-like" evidence="4">
    <location>
        <begin position="75"/>
        <end position="249"/>
    </location>
</feature>
<dbReference type="KEGG" id="psd:DSC_01250"/>
<evidence type="ECO:0000256" key="2">
    <source>
        <dbReference type="ARBA" id="ARBA00010742"/>
    </source>
</evidence>
<accession>G7UTK2</accession>
<evidence type="ECO:0000259" key="4">
    <source>
        <dbReference type="Pfam" id="PF09084"/>
    </source>
</evidence>
<comment type="similarity">
    <text evidence="2">Belongs to the bacterial solute-binding protein SsuA/TauA family.</text>
</comment>
<dbReference type="eggNOG" id="COG0715">
    <property type="taxonomic scope" value="Bacteria"/>
</dbReference>
<evidence type="ECO:0000313" key="6">
    <source>
        <dbReference type="Proteomes" id="UP000005870"/>
    </source>
</evidence>
<dbReference type="Proteomes" id="UP000005870">
    <property type="component" value="Chromosome"/>
</dbReference>
<dbReference type="EMBL" id="CP003093">
    <property type="protein sequence ID" value="AER54903.1"/>
    <property type="molecule type" value="Genomic_DNA"/>
</dbReference>